<protein>
    <submittedName>
        <fullName evidence="7">Unannotated protein</fullName>
    </submittedName>
</protein>
<dbReference type="Gene3D" id="1.10.10.350">
    <property type="match status" value="1"/>
</dbReference>
<organism evidence="7">
    <name type="scientific">freshwater metagenome</name>
    <dbReference type="NCBI Taxonomy" id="449393"/>
    <lineage>
        <taxon>unclassified sequences</taxon>
        <taxon>metagenomes</taxon>
        <taxon>ecological metagenomes</taxon>
    </lineage>
</organism>
<evidence type="ECO:0000256" key="5">
    <source>
        <dbReference type="ARBA" id="ARBA00023146"/>
    </source>
</evidence>
<feature type="domain" description="Aminoacyl-tRNA synthetase class I anticodon-binding" evidence="6">
    <location>
        <begin position="1"/>
        <end position="45"/>
    </location>
</feature>
<reference evidence="7" key="1">
    <citation type="submission" date="2020-05" db="EMBL/GenBank/DDBJ databases">
        <authorList>
            <person name="Chiriac C."/>
            <person name="Salcher M."/>
            <person name="Ghai R."/>
            <person name="Kavagutti S V."/>
        </authorList>
    </citation>
    <scope>NUCLEOTIDE SEQUENCE</scope>
</reference>
<keyword evidence="5" id="KW-0030">Aminoacyl-tRNA synthetase</keyword>
<dbReference type="GO" id="GO:0006412">
    <property type="term" value="P:translation"/>
    <property type="evidence" value="ECO:0007669"/>
    <property type="project" value="UniProtKB-KW"/>
</dbReference>
<dbReference type="GO" id="GO:0004812">
    <property type="term" value="F:aminoacyl-tRNA ligase activity"/>
    <property type="evidence" value="ECO:0007669"/>
    <property type="project" value="UniProtKB-KW"/>
</dbReference>
<gene>
    <name evidence="7" type="ORF">UFOPK1791_00954</name>
</gene>
<evidence type="ECO:0000256" key="4">
    <source>
        <dbReference type="ARBA" id="ARBA00022917"/>
    </source>
</evidence>
<keyword evidence="2" id="KW-0547">Nucleotide-binding</keyword>
<keyword evidence="3" id="KW-0067">ATP-binding</keyword>
<proteinExistence type="predicted"/>
<dbReference type="InterPro" id="IPR045462">
    <property type="entry name" value="aa-tRNA-synth_I_cd-bd"/>
</dbReference>
<evidence type="ECO:0000256" key="3">
    <source>
        <dbReference type="ARBA" id="ARBA00022840"/>
    </source>
</evidence>
<evidence type="ECO:0000256" key="1">
    <source>
        <dbReference type="ARBA" id="ARBA00022598"/>
    </source>
</evidence>
<dbReference type="Pfam" id="PF19269">
    <property type="entry name" value="Anticodon_2"/>
    <property type="match status" value="1"/>
</dbReference>
<accession>A0A6J6GCL6</accession>
<dbReference type="AlphaFoldDB" id="A0A6J6GCL6"/>
<dbReference type="GO" id="GO:0000049">
    <property type="term" value="F:tRNA binding"/>
    <property type="evidence" value="ECO:0007669"/>
    <property type="project" value="InterPro"/>
</dbReference>
<dbReference type="EMBL" id="CAEZUF010000107">
    <property type="protein sequence ID" value="CAB4598190.1"/>
    <property type="molecule type" value="Genomic_DNA"/>
</dbReference>
<evidence type="ECO:0000259" key="6">
    <source>
        <dbReference type="Pfam" id="PF19269"/>
    </source>
</evidence>
<dbReference type="GO" id="GO:0005524">
    <property type="term" value="F:ATP binding"/>
    <property type="evidence" value="ECO:0007669"/>
    <property type="project" value="UniProtKB-KW"/>
</dbReference>
<dbReference type="SUPFAM" id="SSF48163">
    <property type="entry name" value="An anticodon-binding domain of class I aminoacyl-tRNA synthetases"/>
    <property type="match status" value="1"/>
</dbReference>
<keyword evidence="1" id="KW-0436">Ligase</keyword>
<dbReference type="InterPro" id="IPR020751">
    <property type="entry name" value="aa-tRNA-synth_I_codon-bd_sub2"/>
</dbReference>
<sequence length="45" mass="4877">MGLKPRIAFGAVRIAVTGSHISPPLFESMELLGKDRALTRIKNAI</sequence>
<keyword evidence="4" id="KW-0648">Protein biosynthesis</keyword>
<dbReference type="InterPro" id="IPR008925">
    <property type="entry name" value="aa_tRNA-synth_I_cd-bd_sf"/>
</dbReference>
<evidence type="ECO:0000313" key="7">
    <source>
        <dbReference type="EMBL" id="CAB4598190.1"/>
    </source>
</evidence>
<evidence type="ECO:0000256" key="2">
    <source>
        <dbReference type="ARBA" id="ARBA00022741"/>
    </source>
</evidence>
<name>A0A6J6GCL6_9ZZZZ</name>